<keyword evidence="5" id="KW-1185">Reference proteome</keyword>
<dbReference type="NCBIfam" id="TIGR00715">
    <property type="entry name" value="precor6x_red"/>
    <property type="match status" value="1"/>
</dbReference>
<proteinExistence type="predicted"/>
<dbReference type="RefSeq" id="WP_186807613.1">
    <property type="nucleotide sequence ID" value="NZ_BJVC01000001.1"/>
</dbReference>
<evidence type="ECO:0000313" key="5">
    <source>
        <dbReference type="Proteomes" id="UP000321405"/>
    </source>
</evidence>
<accession>A0A511BMW2</accession>
<sequence>MNILILGGTPEARLLCNALANIPDIHITFSFAGVTPALHPPGATVRTGGFGGADGLRAFLEAQAIHAVIDATHPFAARMSGNAVAAARLASCPLLRMVRPPWPDPPGRNWHHVPEIAAVPDALGSRPRRVFLSTGRKETAPFLDTPHAYLLRCIVSPDTLLPPHIRILQARGPFSPESERALFRDERIDCLVTKNAGGMAVSAKLEAARDLGIDVIMIDRPPLPPAQECHTIGDALIWIQDTLRAV</sequence>
<dbReference type="EMBL" id="BJVC01000001">
    <property type="protein sequence ID" value="GEL00994.1"/>
    <property type="molecule type" value="Genomic_DNA"/>
</dbReference>
<keyword evidence="2" id="KW-0169">Cobalamin biosynthesis</keyword>
<dbReference type="Pfam" id="PF02571">
    <property type="entry name" value="CbiJ"/>
    <property type="match status" value="1"/>
</dbReference>
<dbReference type="PANTHER" id="PTHR36925">
    <property type="entry name" value="COBALT-PRECORRIN-6A REDUCTASE"/>
    <property type="match status" value="1"/>
</dbReference>
<dbReference type="Proteomes" id="UP000321405">
    <property type="component" value="Unassembled WGS sequence"/>
</dbReference>
<protein>
    <submittedName>
        <fullName evidence="4">Precorrin-6A reductase</fullName>
    </submittedName>
</protein>
<dbReference type="PANTHER" id="PTHR36925:SF1">
    <property type="entry name" value="COBALT-PRECORRIN-6A REDUCTASE"/>
    <property type="match status" value="1"/>
</dbReference>
<keyword evidence="3" id="KW-0560">Oxidoreductase</keyword>
<evidence type="ECO:0000313" key="4">
    <source>
        <dbReference type="EMBL" id="GEL00994.1"/>
    </source>
</evidence>
<dbReference type="GO" id="GO:0009236">
    <property type="term" value="P:cobalamin biosynthetic process"/>
    <property type="evidence" value="ECO:0007669"/>
    <property type="project" value="UniProtKB-UniPathway"/>
</dbReference>
<dbReference type="InterPro" id="IPR003723">
    <property type="entry name" value="Precorrin-6x_reduct"/>
</dbReference>
<evidence type="ECO:0000256" key="1">
    <source>
        <dbReference type="ARBA" id="ARBA00004953"/>
    </source>
</evidence>
<dbReference type="PROSITE" id="PS51014">
    <property type="entry name" value="COBK_CBIJ"/>
    <property type="match status" value="1"/>
</dbReference>
<evidence type="ECO:0000256" key="3">
    <source>
        <dbReference type="ARBA" id="ARBA00023002"/>
    </source>
</evidence>
<reference evidence="4 5" key="1">
    <citation type="submission" date="2019-07" db="EMBL/GenBank/DDBJ databases">
        <title>Whole genome shotgun sequence of Swaminathania salitolerans NBRC 104436.</title>
        <authorList>
            <person name="Hosoyama A."/>
            <person name="Uohara A."/>
            <person name="Ohji S."/>
            <person name="Ichikawa N."/>
        </authorList>
    </citation>
    <scope>NUCLEOTIDE SEQUENCE [LARGE SCALE GENOMIC DNA]</scope>
    <source>
        <strain evidence="4 5">NBRC 104436</strain>
    </source>
</reference>
<comment type="pathway">
    <text evidence="1">Cofactor biosynthesis; adenosylcobalamin biosynthesis.</text>
</comment>
<organism evidence="4 5">
    <name type="scientific">Swaminathania salitolerans</name>
    <dbReference type="NCBI Taxonomy" id="182838"/>
    <lineage>
        <taxon>Bacteria</taxon>
        <taxon>Pseudomonadati</taxon>
        <taxon>Pseudomonadota</taxon>
        <taxon>Alphaproteobacteria</taxon>
        <taxon>Acetobacterales</taxon>
        <taxon>Acetobacteraceae</taxon>
        <taxon>Swaminathania</taxon>
    </lineage>
</organism>
<gene>
    <name evidence="4" type="ORF">SSA02_01570</name>
</gene>
<dbReference type="GO" id="GO:0016994">
    <property type="term" value="F:precorrin-6A reductase activity"/>
    <property type="evidence" value="ECO:0007669"/>
    <property type="project" value="InterPro"/>
</dbReference>
<comment type="caution">
    <text evidence="4">The sequence shown here is derived from an EMBL/GenBank/DDBJ whole genome shotgun (WGS) entry which is preliminary data.</text>
</comment>
<dbReference type="UniPathway" id="UPA00148"/>
<evidence type="ECO:0000256" key="2">
    <source>
        <dbReference type="ARBA" id="ARBA00022573"/>
    </source>
</evidence>
<dbReference type="AlphaFoldDB" id="A0A511BMW2"/>
<name>A0A511BMW2_9PROT</name>
<dbReference type="NCBIfam" id="NF005968">
    <property type="entry name" value="PRK08057.1-2"/>
    <property type="match status" value="1"/>
</dbReference>